<organism evidence="1 2">
    <name type="scientific">Marinococcus luteus</name>
    <dbReference type="NCBI Taxonomy" id="1122204"/>
    <lineage>
        <taxon>Bacteria</taxon>
        <taxon>Bacillati</taxon>
        <taxon>Bacillota</taxon>
        <taxon>Bacilli</taxon>
        <taxon>Bacillales</taxon>
        <taxon>Bacillaceae</taxon>
        <taxon>Marinococcus</taxon>
    </lineage>
</organism>
<name>A0A1H2TPR3_9BACI</name>
<dbReference type="AlphaFoldDB" id="A0A1H2TPR3"/>
<accession>A0A1H2TPR3</accession>
<evidence type="ECO:0000313" key="2">
    <source>
        <dbReference type="Proteomes" id="UP000199488"/>
    </source>
</evidence>
<evidence type="ECO:0000313" key="1">
    <source>
        <dbReference type="EMBL" id="SDW45787.1"/>
    </source>
</evidence>
<keyword evidence="2" id="KW-1185">Reference proteome</keyword>
<reference evidence="1 2" key="1">
    <citation type="submission" date="2016-10" db="EMBL/GenBank/DDBJ databases">
        <authorList>
            <person name="de Groot N.N."/>
        </authorList>
    </citation>
    <scope>NUCLEOTIDE SEQUENCE [LARGE SCALE GENOMIC DNA]</scope>
    <source>
        <strain evidence="1 2">DSM 23126</strain>
    </source>
</reference>
<dbReference type="EMBL" id="FNNC01000002">
    <property type="protein sequence ID" value="SDW45787.1"/>
    <property type="molecule type" value="Genomic_DNA"/>
</dbReference>
<dbReference type="Proteomes" id="UP000199488">
    <property type="component" value="Unassembled WGS sequence"/>
</dbReference>
<sequence>MAVNVLRIQFVLHYFNFERLCLQVKLSARNASGIKMRKGQVSLPSDRSIRL</sequence>
<proteinExistence type="predicted"/>
<gene>
    <name evidence="1" type="ORF">SAMN05421781_1511</name>
</gene>
<protein>
    <submittedName>
        <fullName evidence="1">Uncharacterized protein</fullName>
    </submittedName>
</protein>